<dbReference type="Proteomes" id="UP001156629">
    <property type="component" value="Unassembled WGS sequence"/>
</dbReference>
<reference evidence="3" key="1">
    <citation type="journal article" date="2019" name="Int. J. Syst. Evol. Microbiol.">
        <title>The Global Catalogue of Microorganisms (GCM) 10K type strain sequencing project: providing services to taxonomists for standard genome sequencing and annotation.</title>
        <authorList>
            <consortium name="The Broad Institute Genomics Platform"/>
            <consortium name="The Broad Institute Genome Sequencing Center for Infectious Disease"/>
            <person name="Wu L."/>
            <person name="Ma J."/>
        </authorList>
    </citation>
    <scope>NUCLEOTIDE SEQUENCE [LARGE SCALE GENOMIC DNA]</scope>
    <source>
        <strain evidence="3">NBRC 3266</strain>
    </source>
</reference>
<feature type="transmembrane region" description="Helical" evidence="1">
    <location>
        <begin position="83"/>
        <end position="101"/>
    </location>
</feature>
<gene>
    <name evidence="2" type="ORF">GCM10007870_26400</name>
</gene>
<dbReference type="EMBL" id="BSNV01000047">
    <property type="protein sequence ID" value="GLQ67055.1"/>
    <property type="molecule type" value="Genomic_DNA"/>
</dbReference>
<evidence type="ECO:0000256" key="1">
    <source>
        <dbReference type="SAM" id="Phobius"/>
    </source>
</evidence>
<keyword evidence="1" id="KW-1133">Transmembrane helix</keyword>
<comment type="caution">
    <text evidence="2">The sequence shown here is derived from an EMBL/GenBank/DDBJ whole genome shotgun (WGS) entry which is preliminary data.</text>
</comment>
<sequence length="102" mass="11006">MRWGSDTMQDTPLRHRLAETAGDILVCWPSVGLLLFAFVIPRLGAVMGPVFIVAGCLATMIGPGAPEIGDNGRDYGFERRRGIMFAGLGLVLSVFRLLPVGF</sequence>
<organism evidence="2 3">
    <name type="scientific">Gluconobacter kondonii</name>
    <dbReference type="NCBI Taxonomy" id="941463"/>
    <lineage>
        <taxon>Bacteria</taxon>
        <taxon>Pseudomonadati</taxon>
        <taxon>Pseudomonadota</taxon>
        <taxon>Alphaproteobacteria</taxon>
        <taxon>Acetobacterales</taxon>
        <taxon>Acetobacteraceae</taxon>
        <taxon>Gluconobacter</taxon>
    </lineage>
</organism>
<keyword evidence="1" id="KW-0472">Membrane</keyword>
<evidence type="ECO:0000313" key="2">
    <source>
        <dbReference type="EMBL" id="GLQ67055.1"/>
    </source>
</evidence>
<proteinExistence type="predicted"/>
<accession>A0ABQ5WVY1</accession>
<protein>
    <submittedName>
        <fullName evidence="2">Uncharacterized protein</fullName>
    </submittedName>
</protein>
<keyword evidence="1" id="KW-0812">Transmembrane</keyword>
<name>A0ABQ5WVY1_9PROT</name>
<feature type="transmembrane region" description="Helical" evidence="1">
    <location>
        <begin position="46"/>
        <end position="62"/>
    </location>
</feature>
<evidence type="ECO:0000313" key="3">
    <source>
        <dbReference type="Proteomes" id="UP001156629"/>
    </source>
</evidence>
<keyword evidence="3" id="KW-1185">Reference proteome</keyword>
<feature type="transmembrane region" description="Helical" evidence="1">
    <location>
        <begin position="21"/>
        <end position="40"/>
    </location>
</feature>
<dbReference type="RefSeq" id="WP_099287131.1">
    <property type="nucleotide sequence ID" value="NZ_BEWP01000009.1"/>
</dbReference>
<dbReference type="GeneID" id="76195325"/>